<dbReference type="EMBL" id="PZBZ01000014">
    <property type="protein sequence ID" value="PTG15769.1"/>
    <property type="molecule type" value="Genomic_DNA"/>
</dbReference>
<evidence type="ECO:0000256" key="7">
    <source>
        <dbReference type="ARBA" id="ARBA00022505"/>
    </source>
</evidence>
<name>A0AAE5T178_STACR</name>
<dbReference type="Gene3D" id="2.40.340.10">
    <property type="entry name" value="MoeA, C-terminal, domain IV"/>
    <property type="match status" value="1"/>
</dbReference>
<keyword evidence="9 13" id="KW-0479">Metal-binding</keyword>
<dbReference type="Gene3D" id="3.90.105.10">
    <property type="entry name" value="Molybdopterin biosynthesis moea protein, domain 2"/>
    <property type="match status" value="1"/>
</dbReference>
<evidence type="ECO:0000256" key="10">
    <source>
        <dbReference type="ARBA" id="ARBA00022842"/>
    </source>
</evidence>
<dbReference type="GO" id="GO:0005829">
    <property type="term" value="C:cytosol"/>
    <property type="evidence" value="ECO:0007669"/>
    <property type="project" value="TreeGrafter"/>
</dbReference>
<reference evidence="16 17" key="1">
    <citation type="journal article" date="2016" name="Front. Microbiol.">
        <title>Comprehensive Phylogenetic Analysis of Bovine Non-aureus Staphylococci Species Based on Whole-Genome Sequencing.</title>
        <authorList>
            <person name="Naushad S."/>
            <person name="Barkema H.W."/>
            <person name="Luby C."/>
            <person name="Condas L.A."/>
            <person name="Nobrega D.B."/>
            <person name="Carson D.A."/>
            <person name="De Buck J."/>
        </authorList>
    </citation>
    <scope>NUCLEOTIDE SEQUENCE [LARGE SCALE GENOMIC DNA]</scope>
    <source>
        <strain evidence="16 17">SNUC 505</strain>
    </source>
</reference>
<evidence type="ECO:0000256" key="2">
    <source>
        <dbReference type="ARBA" id="ARBA00002901"/>
    </source>
</evidence>
<sequence>MTLKKRQPIPVSEAISRCLKQNIRMTKTKVDLYEAEGYILAEDIVATYDIPRFDKSPYDGFAIRSQDSEGASGDNRIAFKVIDHIGAGSVSAETLKEGEAVRIMTGAEMPKGADAVVMLEQTVQTEEGFTLRKPFSHHENVSLKGEETQTGDVVLSEGQRLNAGGIAVLATFGYRQVPVYQKPTVAIIATGSELLDVEDELEPGKIRNSNGPMIHALLRQEGIVAEIYKIQKDDFESSLEVVKTAAESHDIVITTGGVSVGDFDYLPDIYRALNAEVLFNKVMMRPGSVTTVAVTDNTFLFGLSGNPSACFTGFELFVKPTMYRMMGAHRYYPMLIQATLMEDFKKANPFTRFVRATASFDGRAATVKPSGFNKSGAVVAIAHSNAIMVLPSGTRGYSTGHQVDVLLTNSEYYQQDFYL</sequence>
<dbReference type="InterPro" id="IPR036688">
    <property type="entry name" value="MoeA_C_domain_IV_sf"/>
</dbReference>
<accession>A0AAE5T178</accession>
<dbReference type="Pfam" id="PF03454">
    <property type="entry name" value="MoeA_C"/>
    <property type="match status" value="1"/>
</dbReference>
<keyword evidence="10 13" id="KW-0460">Magnesium</keyword>
<comment type="similarity">
    <text evidence="4 13">Belongs to the MoeA family.</text>
</comment>
<dbReference type="FunFam" id="2.170.190.11:FF:000001">
    <property type="entry name" value="Molybdopterin molybdenumtransferase"/>
    <property type="match status" value="1"/>
</dbReference>
<dbReference type="PANTHER" id="PTHR10192">
    <property type="entry name" value="MOLYBDOPTERIN BIOSYNTHESIS PROTEIN"/>
    <property type="match status" value="1"/>
</dbReference>
<dbReference type="Proteomes" id="UP001240157">
    <property type="component" value="Unassembled WGS sequence"/>
</dbReference>
<feature type="domain" description="MoaB/Mog" evidence="14">
    <location>
        <begin position="186"/>
        <end position="324"/>
    </location>
</feature>
<dbReference type="InterPro" id="IPR005110">
    <property type="entry name" value="MoeA_linker/N"/>
</dbReference>
<evidence type="ECO:0000256" key="9">
    <source>
        <dbReference type="ARBA" id="ARBA00022723"/>
    </source>
</evidence>
<dbReference type="InterPro" id="IPR036425">
    <property type="entry name" value="MoaB/Mog-like_dom_sf"/>
</dbReference>
<evidence type="ECO:0000256" key="8">
    <source>
        <dbReference type="ARBA" id="ARBA00022679"/>
    </source>
</evidence>
<reference evidence="15 18" key="3">
    <citation type="submission" date="2023-08" db="EMBL/GenBank/DDBJ databases">
        <title>Whole genome sequencing of Staphylococcus chromogenes NNSch 2386.</title>
        <authorList>
            <person name="Kropotov V.S."/>
            <person name="Boriskina E.V."/>
            <person name="Gordinskaya N.A."/>
            <person name="Shkurkina I.S."/>
            <person name="Kryazhev D.V."/>
            <person name="Alekseeva A.E."/>
            <person name="Makhova M.A."/>
        </authorList>
    </citation>
    <scope>NUCLEOTIDE SEQUENCE [LARGE SCALE GENOMIC DNA]</scope>
    <source>
        <strain evidence="15 18">NNSch 2386</strain>
    </source>
</reference>
<dbReference type="InterPro" id="IPR038987">
    <property type="entry name" value="MoeA-like"/>
</dbReference>
<organism evidence="16 17">
    <name type="scientific">Staphylococcus chromogenes</name>
    <name type="common">Staphylococcus hyicus subsp. chromogenes</name>
    <dbReference type="NCBI Taxonomy" id="46126"/>
    <lineage>
        <taxon>Bacteria</taxon>
        <taxon>Bacillati</taxon>
        <taxon>Bacillota</taxon>
        <taxon>Bacilli</taxon>
        <taxon>Bacillales</taxon>
        <taxon>Staphylococcaceae</taxon>
        <taxon>Staphylococcus</taxon>
    </lineage>
</organism>
<dbReference type="InterPro" id="IPR036135">
    <property type="entry name" value="MoeA_linker/N_sf"/>
</dbReference>
<reference evidence="16" key="2">
    <citation type="submission" date="2018-03" db="EMBL/GenBank/DDBJ databases">
        <authorList>
            <person name="Naushad S."/>
        </authorList>
    </citation>
    <scope>NUCLEOTIDE SEQUENCE</scope>
    <source>
        <strain evidence="16">SNUC 505</strain>
    </source>
</reference>
<proteinExistence type="inferred from homology"/>
<dbReference type="EMBL" id="JAVGJF010000001">
    <property type="protein sequence ID" value="MDQ7174426.1"/>
    <property type="molecule type" value="Genomic_DNA"/>
</dbReference>
<evidence type="ECO:0000256" key="3">
    <source>
        <dbReference type="ARBA" id="ARBA00005046"/>
    </source>
</evidence>
<dbReference type="SUPFAM" id="SSF63882">
    <property type="entry name" value="MoeA N-terminal region -like"/>
    <property type="match status" value="1"/>
</dbReference>
<dbReference type="Pfam" id="PF00994">
    <property type="entry name" value="MoCF_biosynth"/>
    <property type="match status" value="1"/>
</dbReference>
<evidence type="ECO:0000256" key="5">
    <source>
        <dbReference type="ARBA" id="ARBA00013269"/>
    </source>
</evidence>
<gene>
    <name evidence="16" type="ORF">BU653_03480</name>
    <name evidence="15" type="ORF">RCF65_00315</name>
</gene>
<comment type="catalytic activity">
    <reaction evidence="12">
        <text>adenylyl-molybdopterin + molybdate = Mo-molybdopterin + AMP + H(+)</text>
        <dbReference type="Rhea" id="RHEA:35047"/>
        <dbReference type="ChEBI" id="CHEBI:15378"/>
        <dbReference type="ChEBI" id="CHEBI:36264"/>
        <dbReference type="ChEBI" id="CHEBI:62727"/>
        <dbReference type="ChEBI" id="CHEBI:71302"/>
        <dbReference type="ChEBI" id="CHEBI:456215"/>
        <dbReference type="EC" id="2.10.1.1"/>
    </reaction>
</comment>
<keyword evidence="7 13" id="KW-0500">Molybdenum</keyword>
<dbReference type="NCBIfam" id="TIGR00177">
    <property type="entry name" value="molyb_syn"/>
    <property type="match status" value="1"/>
</dbReference>
<dbReference type="RefSeq" id="WP_103158997.1">
    <property type="nucleotide sequence ID" value="NZ_BMDK01000002.1"/>
</dbReference>
<dbReference type="InterPro" id="IPR005111">
    <property type="entry name" value="MoeA_C_domain_IV"/>
</dbReference>
<dbReference type="Gene3D" id="3.40.980.10">
    <property type="entry name" value="MoaB/Mog-like domain"/>
    <property type="match status" value="1"/>
</dbReference>
<dbReference type="GO" id="GO:0046872">
    <property type="term" value="F:metal ion binding"/>
    <property type="evidence" value="ECO:0007669"/>
    <property type="project" value="UniProtKB-UniRule"/>
</dbReference>
<dbReference type="SUPFAM" id="SSF63867">
    <property type="entry name" value="MoeA C-terminal domain-like"/>
    <property type="match status" value="1"/>
</dbReference>
<comment type="caution">
    <text evidence="16">The sequence shown here is derived from an EMBL/GenBank/DDBJ whole genome shotgun (WGS) entry which is preliminary data.</text>
</comment>
<dbReference type="FunFam" id="3.40.980.10:FF:000004">
    <property type="entry name" value="Molybdopterin molybdenumtransferase"/>
    <property type="match status" value="1"/>
</dbReference>
<dbReference type="NCBIfam" id="NF045515">
    <property type="entry name" value="Glp_gephyrin"/>
    <property type="match status" value="1"/>
</dbReference>
<evidence type="ECO:0000256" key="1">
    <source>
        <dbReference type="ARBA" id="ARBA00001946"/>
    </source>
</evidence>
<evidence type="ECO:0000256" key="13">
    <source>
        <dbReference type="RuleBase" id="RU365090"/>
    </source>
</evidence>
<dbReference type="InterPro" id="IPR001453">
    <property type="entry name" value="MoaB/Mog_dom"/>
</dbReference>
<dbReference type="PANTHER" id="PTHR10192:SF5">
    <property type="entry name" value="GEPHYRIN"/>
    <property type="match status" value="1"/>
</dbReference>
<comment type="pathway">
    <text evidence="3 13">Cofactor biosynthesis; molybdopterin biosynthesis.</text>
</comment>
<dbReference type="Pfam" id="PF03453">
    <property type="entry name" value="MoeA_N"/>
    <property type="match status" value="1"/>
</dbReference>
<dbReference type="SMART" id="SM00852">
    <property type="entry name" value="MoCF_biosynth"/>
    <property type="match status" value="1"/>
</dbReference>
<evidence type="ECO:0000259" key="14">
    <source>
        <dbReference type="SMART" id="SM00852"/>
    </source>
</evidence>
<dbReference type="AlphaFoldDB" id="A0AAE5T178"/>
<dbReference type="CDD" id="cd00887">
    <property type="entry name" value="MoeA"/>
    <property type="match status" value="1"/>
</dbReference>
<comment type="function">
    <text evidence="2 13">Catalyzes the insertion of molybdate into adenylated molybdopterin with the concomitant release of AMP.</text>
</comment>
<evidence type="ECO:0000256" key="6">
    <source>
        <dbReference type="ARBA" id="ARBA00021108"/>
    </source>
</evidence>
<evidence type="ECO:0000313" key="15">
    <source>
        <dbReference type="EMBL" id="MDQ7174426.1"/>
    </source>
</evidence>
<evidence type="ECO:0000256" key="11">
    <source>
        <dbReference type="ARBA" id="ARBA00023150"/>
    </source>
</evidence>
<keyword evidence="11 13" id="KW-0501">Molybdenum cofactor biosynthesis</keyword>
<dbReference type="Gene3D" id="2.170.190.11">
    <property type="entry name" value="Molybdopterin biosynthesis moea protein, domain 3"/>
    <property type="match status" value="1"/>
</dbReference>
<evidence type="ECO:0000313" key="16">
    <source>
        <dbReference type="EMBL" id="PTG15769.1"/>
    </source>
</evidence>
<comment type="cofactor">
    <cofactor evidence="1 13">
        <name>Mg(2+)</name>
        <dbReference type="ChEBI" id="CHEBI:18420"/>
    </cofactor>
</comment>
<dbReference type="Proteomes" id="UP000242704">
    <property type="component" value="Unassembled WGS sequence"/>
</dbReference>
<evidence type="ECO:0000313" key="18">
    <source>
        <dbReference type="Proteomes" id="UP001240157"/>
    </source>
</evidence>
<protein>
    <recommendedName>
        <fullName evidence="6 13">Molybdopterin molybdenumtransferase</fullName>
        <ecNumber evidence="5 13">2.10.1.1</ecNumber>
    </recommendedName>
</protein>
<evidence type="ECO:0000313" key="17">
    <source>
        <dbReference type="Proteomes" id="UP000242704"/>
    </source>
</evidence>
<keyword evidence="8 13" id="KW-0808">Transferase</keyword>
<dbReference type="SUPFAM" id="SSF53218">
    <property type="entry name" value="Molybdenum cofactor biosynthesis proteins"/>
    <property type="match status" value="1"/>
</dbReference>
<evidence type="ECO:0000256" key="4">
    <source>
        <dbReference type="ARBA" id="ARBA00010763"/>
    </source>
</evidence>
<dbReference type="GO" id="GO:0061599">
    <property type="term" value="F:molybdopterin molybdotransferase activity"/>
    <property type="evidence" value="ECO:0007669"/>
    <property type="project" value="UniProtKB-UniRule"/>
</dbReference>
<dbReference type="EC" id="2.10.1.1" evidence="5 13"/>
<dbReference type="GO" id="GO:0006777">
    <property type="term" value="P:Mo-molybdopterin cofactor biosynthetic process"/>
    <property type="evidence" value="ECO:0007669"/>
    <property type="project" value="UniProtKB-UniRule"/>
</dbReference>
<evidence type="ECO:0000256" key="12">
    <source>
        <dbReference type="ARBA" id="ARBA00047317"/>
    </source>
</evidence>